<dbReference type="Gene3D" id="3.40.50.150">
    <property type="entry name" value="Vaccinia Virus protein VP39"/>
    <property type="match status" value="1"/>
</dbReference>
<gene>
    <name evidence="5" type="ORF">ACFO0B_24210</name>
</gene>
<feature type="domain" description="Methyltransferase type 11" evidence="4">
    <location>
        <begin position="48"/>
        <end position="141"/>
    </location>
</feature>
<name>A0ABV8DYW6_9NOCA</name>
<protein>
    <submittedName>
        <fullName evidence="5">Class I SAM-dependent methyltransferase</fullName>
        <ecNumber evidence="5">2.1.1.-</ecNumber>
    </submittedName>
</protein>
<comment type="caution">
    <text evidence="5">The sequence shown here is derived from an EMBL/GenBank/DDBJ whole genome shotgun (WGS) entry which is preliminary data.</text>
</comment>
<evidence type="ECO:0000256" key="3">
    <source>
        <dbReference type="ARBA" id="ARBA00022691"/>
    </source>
</evidence>
<accession>A0ABV8DYW6</accession>
<dbReference type="GO" id="GO:0008168">
    <property type="term" value="F:methyltransferase activity"/>
    <property type="evidence" value="ECO:0007669"/>
    <property type="project" value="UniProtKB-KW"/>
</dbReference>
<keyword evidence="3" id="KW-0949">S-adenosyl-L-methionine</keyword>
<evidence type="ECO:0000313" key="6">
    <source>
        <dbReference type="Proteomes" id="UP001595696"/>
    </source>
</evidence>
<dbReference type="RefSeq" id="WP_378614858.1">
    <property type="nucleotide sequence ID" value="NZ_JBHSAX010000019.1"/>
</dbReference>
<dbReference type="CDD" id="cd02440">
    <property type="entry name" value="AdoMet_MTases"/>
    <property type="match status" value="1"/>
</dbReference>
<dbReference type="Pfam" id="PF08241">
    <property type="entry name" value="Methyltransf_11"/>
    <property type="match status" value="1"/>
</dbReference>
<dbReference type="EC" id="2.1.1.-" evidence="5"/>
<keyword evidence="6" id="KW-1185">Reference proteome</keyword>
<proteinExistence type="predicted"/>
<dbReference type="EMBL" id="JBHSAX010000019">
    <property type="protein sequence ID" value="MFC3965103.1"/>
    <property type="molecule type" value="Genomic_DNA"/>
</dbReference>
<dbReference type="InterPro" id="IPR029063">
    <property type="entry name" value="SAM-dependent_MTases_sf"/>
</dbReference>
<evidence type="ECO:0000259" key="4">
    <source>
        <dbReference type="Pfam" id="PF08241"/>
    </source>
</evidence>
<sequence length="241" mass="26303">MTDPAPADAYDSFAAEYTAENETGLLNAYYNRPALLDLAGEVAGRRILDAGCGSGPLYAALRDRGALVTGIDASEGMLEQARLRLGADANLRIADLADPLPFPDAAFDDVVASLVLHYLRDWGPTLTELRRVLAPGGRLLVSVEHPFANFLQQRLTGAETNYFGTRHRSAEWTMGGRTARLVFWDRPLHAMTDAFTAAGFRIGVISEPPALPAARDLFPEGYDERTGMRFLSFLFFVLHAG</sequence>
<dbReference type="InterPro" id="IPR013216">
    <property type="entry name" value="Methyltransf_11"/>
</dbReference>
<dbReference type="Proteomes" id="UP001595696">
    <property type="component" value="Unassembled WGS sequence"/>
</dbReference>
<evidence type="ECO:0000313" key="5">
    <source>
        <dbReference type="EMBL" id="MFC3965103.1"/>
    </source>
</evidence>
<evidence type="ECO:0000256" key="1">
    <source>
        <dbReference type="ARBA" id="ARBA00022603"/>
    </source>
</evidence>
<dbReference type="GO" id="GO:0032259">
    <property type="term" value="P:methylation"/>
    <property type="evidence" value="ECO:0007669"/>
    <property type="project" value="UniProtKB-KW"/>
</dbReference>
<evidence type="ECO:0000256" key="2">
    <source>
        <dbReference type="ARBA" id="ARBA00022679"/>
    </source>
</evidence>
<organism evidence="5 6">
    <name type="scientific">Nocardia jiangsuensis</name>
    <dbReference type="NCBI Taxonomy" id="1691563"/>
    <lineage>
        <taxon>Bacteria</taxon>
        <taxon>Bacillati</taxon>
        <taxon>Actinomycetota</taxon>
        <taxon>Actinomycetes</taxon>
        <taxon>Mycobacteriales</taxon>
        <taxon>Nocardiaceae</taxon>
        <taxon>Nocardia</taxon>
    </lineage>
</organism>
<reference evidence="6" key="1">
    <citation type="journal article" date="2019" name="Int. J. Syst. Evol. Microbiol.">
        <title>The Global Catalogue of Microorganisms (GCM) 10K type strain sequencing project: providing services to taxonomists for standard genome sequencing and annotation.</title>
        <authorList>
            <consortium name="The Broad Institute Genomics Platform"/>
            <consortium name="The Broad Institute Genome Sequencing Center for Infectious Disease"/>
            <person name="Wu L."/>
            <person name="Ma J."/>
        </authorList>
    </citation>
    <scope>NUCLEOTIDE SEQUENCE [LARGE SCALE GENOMIC DNA]</scope>
    <source>
        <strain evidence="6">CGMCC 4.7330</strain>
    </source>
</reference>
<dbReference type="PANTHER" id="PTHR43464:SF19">
    <property type="entry name" value="UBIQUINONE BIOSYNTHESIS O-METHYLTRANSFERASE, MITOCHONDRIAL"/>
    <property type="match status" value="1"/>
</dbReference>
<dbReference type="PANTHER" id="PTHR43464">
    <property type="entry name" value="METHYLTRANSFERASE"/>
    <property type="match status" value="1"/>
</dbReference>
<dbReference type="SUPFAM" id="SSF53335">
    <property type="entry name" value="S-adenosyl-L-methionine-dependent methyltransferases"/>
    <property type="match status" value="1"/>
</dbReference>
<keyword evidence="1 5" id="KW-0489">Methyltransferase</keyword>
<keyword evidence="2 5" id="KW-0808">Transferase</keyword>